<dbReference type="Pfam" id="PF04117">
    <property type="entry name" value="Mpv17_PMP22"/>
    <property type="match status" value="1"/>
</dbReference>
<dbReference type="PANTHER" id="PTHR11266">
    <property type="entry name" value="PEROXISOMAL MEMBRANE PROTEIN 2, PXMP2 MPV17"/>
    <property type="match status" value="1"/>
</dbReference>
<evidence type="ECO:0000256" key="5">
    <source>
        <dbReference type="ARBA" id="ARBA00023136"/>
    </source>
</evidence>
<dbReference type="PANTHER" id="PTHR11266:SF81">
    <property type="entry name" value="GH12661P-RELATED"/>
    <property type="match status" value="1"/>
</dbReference>
<feature type="transmembrane region" description="Helical" evidence="6">
    <location>
        <begin position="218"/>
        <end position="237"/>
    </location>
</feature>
<evidence type="ECO:0000256" key="4">
    <source>
        <dbReference type="ARBA" id="ARBA00022989"/>
    </source>
</evidence>
<protein>
    <submittedName>
        <fullName evidence="7">Mpv17-like protein 2</fullName>
    </submittedName>
</protein>
<dbReference type="EMBL" id="GAKP01006301">
    <property type="protein sequence ID" value="JAC52651.1"/>
    <property type="molecule type" value="Transcribed_RNA"/>
</dbReference>
<evidence type="ECO:0000256" key="2">
    <source>
        <dbReference type="ARBA" id="ARBA00006824"/>
    </source>
</evidence>
<evidence type="ECO:0000256" key="6">
    <source>
        <dbReference type="RuleBase" id="RU363053"/>
    </source>
</evidence>
<dbReference type="GO" id="GO:0061668">
    <property type="term" value="P:mitochondrial ribosome assembly"/>
    <property type="evidence" value="ECO:0007669"/>
    <property type="project" value="TreeGrafter"/>
</dbReference>
<dbReference type="InterPro" id="IPR007248">
    <property type="entry name" value="Mpv17_PMP22"/>
</dbReference>
<dbReference type="GO" id="GO:0005739">
    <property type="term" value="C:mitochondrion"/>
    <property type="evidence" value="ECO:0007669"/>
    <property type="project" value="TreeGrafter"/>
</dbReference>
<keyword evidence="5 6" id="KW-0472">Membrane</keyword>
<reference evidence="7" key="1">
    <citation type="journal article" date="2014" name="BMC Genomics">
        <title>Characterizing the developmental transcriptome of the oriental fruit fly, Bactrocera dorsalis (Diptera: Tephritidae) through comparative genomic analysis with Drosophila melanogaster utilizing modENCODE datasets.</title>
        <authorList>
            <person name="Geib S.M."/>
            <person name="Calla B."/>
            <person name="Hall B."/>
            <person name="Hou S."/>
            <person name="Manoukis N.C."/>
        </authorList>
    </citation>
    <scope>NUCLEOTIDE SEQUENCE</scope>
    <source>
        <strain evidence="7">Punador</strain>
    </source>
</reference>
<accession>A0A034WAQ5</accession>
<keyword evidence="4 6" id="KW-1133">Transmembrane helix</keyword>
<evidence type="ECO:0000313" key="7">
    <source>
        <dbReference type="EMBL" id="JAC52651.1"/>
    </source>
</evidence>
<gene>
    <name evidence="7" type="primary">M17L2</name>
</gene>
<dbReference type="EMBL" id="GAKP01006302">
    <property type="protein sequence ID" value="JAC52650.1"/>
    <property type="molecule type" value="Transcribed_RNA"/>
</dbReference>
<evidence type="ECO:0000256" key="3">
    <source>
        <dbReference type="ARBA" id="ARBA00022692"/>
    </source>
</evidence>
<sequence length="241" mass="28934">MFARIAYRRSLVLLTQRCLLNVSPNTKKLPQLSSQQLTLFQFRQFYQKRSESSTDATITRNIWNKIFGKYLLATNILSSGILMVIGDLVAQEIEYRRHHNELDEFDIKQERYDTKRVFRMFVVGCLQGPLHHYVYKWMDYAMPVRNVKNTLWKILIDQIFMSPACILIFFYSACYLEQRSVQDTNKELCDKFPIIYLMDWAMWPAAQYINFRYLDTKYRVMFVNVCTAVYNIFLSYMKHDY</sequence>
<name>A0A034WAQ5_BACDO</name>
<organism evidence="7">
    <name type="scientific">Bactrocera dorsalis</name>
    <name type="common">Oriental fruit fly</name>
    <name type="synonym">Dacus dorsalis</name>
    <dbReference type="NCBI Taxonomy" id="27457"/>
    <lineage>
        <taxon>Eukaryota</taxon>
        <taxon>Metazoa</taxon>
        <taxon>Ecdysozoa</taxon>
        <taxon>Arthropoda</taxon>
        <taxon>Hexapoda</taxon>
        <taxon>Insecta</taxon>
        <taxon>Pterygota</taxon>
        <taxon>Neoptera</taxon>
        <taxon>Endopterygota</taxon>
        <taxon>Diptera</taxon>
        <taxon>Brachycera</taxon>
        <taxon>Muscomorpha</taxon>
        <taxon>Tephritoidea</taxon>
        <taxon>Tephritidae</taxon>
        <taxon>Bactrocera</taxon>
        <taxon>Bactrocera</taxon>
    </lineage>
</organism>
<comment type="similarity">
    <text evidence="2 6">Belongs to the peroxisomal membrane protein PXMP2/4 family.</text>
</comment>
<feature type="transmembrane region" description="Helical" evidence="6">
    <location>
        <begin position="117"/>
        <end position="135"/>
    </location>
</feature>
<proteinExistence type="inferred from homology"/>
<keyword evidence="3 6" id="KW-0812">Transmembrane</keyword>
<dbReference type="GO" id="GO:0016020">
    <property type="term" value="C:membrane"/>
    <property type="evidence" value="ECO:0007669"/>
    <property type="project" value="UniProtKB-SubCell"/>
</dbReference>
<feature type="transmembrane region" description="Helical" evidence="6">
    <location>
        <begin position="155"/>
        <end position="176"/>
    </location>
</feature>
<dbReference type="OrthoDB" id="10267969at2759"/>
<evidence type="ECO:0000256" key="1">
    <source>
        <dbReference type="ARBA" id="ARBA00004141"/>
    </source>
</evidence>
<dbReference type="AlphaFoldDB" id="A0A034WAQ5"/>
<comment type="subcellular location">
    <subcellularLocation>
        <location evidence="1">Membrane</location>
        <topology evidence="1">Multi-pass membrane protein</topology>
    </subcellularLocation>
</comment>